<organism evidence="2 3">
    <name type="scientific">Leeuwenhoekiella blandensis (strain CECT 7118 / CCUG 51940 / KCTC 22103 / MED217)</name>
    <name type="common">Flavobacterium sp. (strain MED217)</name>
    <dbReference type="NCBI Taxonomy" id="398720"/>
    <lineage>
        <taxon>Bacteria</taxon>
        <taxon>Pseudomonadati</taxon>
        <taxon>Bacteroidota</taxon>
        <taxon>Flavobacteriia</taxon>
        <taxon>Flavobacteriales</taxon>
        <taxon>Flavobacteriaceae</taxon>
        <taxon>Leeuwenhoekiella</taxon>
    </lineage>
</organism>
<comment type="caution">
    <text evidence="2">The sequence shown here is derived from an EMBL/GenBank/DDBJ whole genome shotgun (WGS) entry which is preliminary data.</text>
</comment>
<dbReference type="HOGENOM" id="CLU_1684400_0_0_10"/>
<accession>A3XIT6</accession>
<feature type="transmembrane region" description="Helical" evidence="1">
    <location>
        <begin position="78"/>
        <end position="103"/>
    </location>
</feature>
<dbReference type="eggNOG" id="ENOG5033309">
    <property type="taxonomic scope" value="Bacteria"/>
</dbReference>
<dbReference type="RefSeq" id="WP_009779555.1">
    <property type="nucleotide sequence ID" value="NZ_CH672395.1"/>
</dbReference>
<dbReference type="EMBL" id="AANC01000002">
    <property type="protein sequence ID" value="EAQ50533.1"/>
    <property type="molecule type" value="Genomic_DNA"/>
</dbReference>
<reference evidence="2 3" key="1">
    <citation type="journal article" date="2007" name="Nature">
        <title>Light stimulates growth of proteorhodopsin-containing marine Flavobacteria.</title>
        <authorList>
            <person name="Gomez-Consarnau L."/>
            <person name="Gonzalez J.M."/>
            <person name="Coll-Llado M."/>
            <person name="Gourdon P."/>
            <person name="Pascher T."/>
            <person name="Neutze R."/>
            <person name="Pedros-Alio C."/>
            <person name="Pinhassi J."/>
        </authorList>
    </citation>
    <scope>NUCLEOTIDE SEQUENCE [LARGE SCALE GENOMIC DNA]</scope>
    <source>
        <strain evidence="2 3">MED217</strain>
    </source>
</reference>
<keyword evidence="1" id="KW-0812">Transmembrane</keyword>
<keyword evidence="1" id="KW-0472">Membrane</keyword>
<protein>
    <submittedName>
        <fullName evidence="2">Uncharacterized protein</fullName>
    </submittedName>
</protein>
<proteinExistence type="predicted"/>
<dbReference type="Proteomes" id="UP000001601">
    <property type="component" value="Unassembled WGS sequence"/>
</dbReference>
<evidence type="ECO:0000313" key="2">
    <source>
        <dbReference type="EMBL" id="EAQ50533.1"/>
    </source>
</evidence>
<feature type="transmembrane region" description="Helical" evidence="1">
    <location>
        <begin position="43"/>
        <end position="66"/>
    </location>
</feature>
<dbReference type="STRING" id="398720.MED217_05857"/>
<feature type="transmembrane region" description="Helical" evidence="1">
    <location>
        <begin position="123"/>
        <end position="143"/>
    </location>
</feature>
<evidence type="ECO:0000313" key="3">
    <source>
        <dbReference type="Proteomes" id="UP000001601"/>
    </source>
</evidence>
<feature type="transmembrane region" description="Helical" evidence="1">
    <location>
        <begin position="7"/>
        <end position="23"/>
    </location>
</feature>
<keyword evidence="3" id="KW-1185">Reference proteome</keyword>
<gene>
    <name evidence="2" type="ORF">MED217_05857</name>
</gene>
<name>A3XIT6_LEEBM</name>
<sequence length="156" mass="17716">MIRKELLWFFGTLSLSLLFHLFLDGFDSFTADSTLDINIHDTYFVISDIIFFTVLSALLFFFVYLLRMLCSNFKNLYANFVFIIACALIVLILTSSISLIQSMSNVFDASTLNVQTHSLRSTIGNALILINALLVLFASFVGFKTGWNYKQNKHSP</sequence>
<evidence type="ECO:0000256" key="1">
    <source>
        <dbReference type="SAM" id="Phobius"/>
    </source>
</evidence>
<dbReference type="AlphaFoldDB" id="A3XIT6"/>
<keyword evidence="1" id="KW-1133">Transmembrane helix</keyword>